<dbReference type="SUPFAM" id="SSF63737">
    <property type="entry name" value="Leukotriene A4 hydrolase N-terminal domain"/>
    <property type="match status" value="1"/>
</dbReference>
<dbReference type="FunFam" id="1.10.390.10:FF:000006">
    <property type="entry name" value="Puromycin-sensitive aminopeptidase"/>
    <property type="match status" value="1"/>
</dbReference>
<evidence type="ECO:0000256" key="5">
    <source>
        <dbReference type="ARBA" id="ARBA00022723"/>
    </source>
</evidence>
<evidence type="ECO:0000256" key="4">
    <source>
        <dbReference type="ARBA" id="ARBA00022670"/>
    </source>
</evidence>
<dbReference type="PANTHER" id="PTHR11533">
    <property type="entry name" value="PROTEASE M1 ZINC METALLOPROTEASE"/>
    <property type="match status" value="1"/>
</dbReference>
<dbReference type="GO" id="GO:0042277">
    <property type="term" value="F:peptide binding"/>
    <property type="evidence" value="ECO:0007669"/>
    <property type="project" value="TreeGrafter"/>
</dbReference>
<dbReference type="InterPro" id="IPR027268">
    <property type="entry name" value="Peptidase_M4/M1_CTD_sf"/>
</dbReference>
<dbReference type="SUPFAM" id="SSF55486">
    <property type="entry name" value="Metalloproteases ('zincins'), catalytic domain"/>
    <property type="match status" value="1"/>
</dbReference>
<evidence type="ECO:0000259" key="11">
    <source>
        <dbReference type="Pfam" id="PF17900"/>
    </source>
</evidence>
<keyword evidence="7" id="KW-0862">Zinc</keyword>
<dbReference type="GO" id="GO:0008270">
    <property type="term" value="F:zinc ion binding"/>
    <property type="evidence" value="ECO:0007669"/>
    <property type="project" value="InterPro"/>
</dbReference>
<evidence type="ECO:0000256" key="3">
    <source>
        <dbReference type="ARBA" id="ARBA00022438"/>
    </source>
</evidence>
<dbReference type="InterPro" id="IPR045357">
    <property type="entry name" value="Aminopeptidase_N-like_N"/>
</dbReference>
<dbReference type="InterPro" id="IPR050344">
    <property type="entry name" value="Peptidase_M1_aminopeptidases"/>
</dbReference>
<dbReference type="GO" id="GO:0006508">
    <property type="term" value="P:proteolysis"/>
    <property type="evidence" value="ECO:0007669"/>
    <property type="project" value="UniProtKB-KW"/>
</dbReference>
<reference evidence="12" key="1">
    <citation type="submission" date="2020-05" db="EMBL/GenBank/DDBJ databases">
        <authorList>
            <person name="Chiriac C."/>
            <person name="Salcher M."/>
            <person name="Ghai R."/>
            <person name="Kavagutti S V."/>
        </authorList>
    </citation>
    <scope>NUCLEOTIDE SEQUENCE</scope>
</reference>
<dbReference type="GO" id="GO:0005737">
    <property type="term" value="C:cytoplasm"/>
    <property type="evidence" value="ECO:0007669"/>
    <property type="project" value="TreeGrafter"/>
</dbReference>
<keyword evidence="4" id="KW-0645">Protease</keyword>
<dbReference type="PANTHER" id="PTHR11533:SF174">
    <property type="entry name" value="PUROMYCIN-SENSITIVE AMINOPEPTIDASE-RELATED"/>
    <property type="match status" value="1"/>
</dbReference>
<dbReference type="Gene3D" id="1.25.50.20">
    <property type="match status" value="1"/>
</dbReference>
<dbReference type="InterPro" id="IPR014782">
    <property type="entry name" value="Peptidase_M1_dom"/>
</dbReference>
<proteinExistence type="inferred from homology"/>
<dbReference type="EMBL" id="CAEZUP010000007">
    <property type="protein sequence ID" value="CAB4599423.1"/>
    <property type="molecule type" value="Genomic_DNA"/>
</dbReference>
<name>A0A6J6GIB2_9ZZZZ</name>
<feature type="domain" description="Aminopeptidase N-like N-terminal" evidence="11">
    <location>
        <begin position="49"/>
        <end position="234"/>
    </location>
</feature>
<dbReference type="CDD" id="cd09601">
    <property type="entry name" value="M1_APN-Q_like"/>
    <property type="match status" value="1"/>
</dbReference>
<sequence length="899" mass="99568">MSGRKGVEASSPERPYAECVTERELPTAEPDFDDPMAVDPYRLPAGVEPTHYRLTLEPDLDRARFDGLCEIDLDVVTATSTICCNAIDLSFTSASVTTADGLRLSAATIELDDETERVSFTFGQEIAPGRVVLAIDFAGTLNDKLRGFYRSTFTDTDGVEQTIATTQFEATDARRAFPCWDEPAHKATYGITLIVDADLFAVSNAAEIGRSPHPDRPGKHVVSFADTMKMSTYLVAFIVGPLEATDVVDVDGTPLRVIFPKGKAHLTSYALEVGAFCLRHFTEYYGIPYPGDKLDLVAVPDFAFGAMENLGCVTFREVLLLVDPATTTQAELLNVTDVINHELAHMWFGDLVTMKWWNGIWLNEAFATFAEMLATDAFRPEWERWVTFGLSRSAAFDTDALTNTRPIEYPVISPADAEGMFDILTYEKGAAVVRMLEQFLGEEAFRSGIRLYLQRHAYGTTETTDLWDAIEEATGEPVRRIMDTWIFQGGFPAISADLVNDGSTLRLTQHRFGYAGDLGDGEHTLAADDDTSMWAVPLIFSQRSRTDGVITFERVLLDQQSMDIDLIEPVEWILVNTEGTGFYRARYSPDLRAALVAHAQNDLSPIERYGLIDDIWAGVLAGDLEAMDFIEAAEAFAHETDLSVWQRIIGGLGALDRIVDGDARDALRKRIRSLLAPAVARLGDDPSPTESDRDRALRGVLFEARGTLGNDPDAHARARVLLDSGLIEPDPALTAAAVNIVAASGTPAEFDEFVARMTSAPTPQEEQRFLGALADFTDPELFRRILEMSITDDIRTQNAPLLLRRALNNRECGELAWFFITSEWDTINERFPSNSISRLLEGIRSLSRPSTAAEVLVFFETHTVPQGDKIVAQHLERLEVNVALRSRESTRLSARLLHH</sequence>
<comment type="similarity">
    <text evidence="2">Belongs to the peptidase M1 family.</text>
</comment>
<dbReference type="GO" id="GO:0005615">
    <property type="term" value="C:extracellular space"/>
    <property type="evidence" value="ECO:0007669"/>
    <property type="project" value="TreeGrafter"/>
</dbReference>
<accession>A0A6J6GIB2</accession>
<evidence type="ECO:0000256" key="7">
    <source>
        <dbReference type="ARBA" id="ARBA00022833"/>
    </source>
</evidence>
<evidence type="ECO:0000256" key="6">
    <source>
        <dbReference type="ARBA" id="ARBA00022801"/>
    </source>
</evidence>
<evidence type="ECO:0000256" key="1">
    <source>
        <dbReference type="ARBA" id="ARBA00001947"/>
    </source>
</evidence>
<evidence type="ECO:0000259" key="9">
    <source>
        <dbReference type="Pfam" id="PF01433"/>
    </source>
</evidence>
<dbReference type="GO" id="GO:0070006">
    <property type="term" value="F:metalloaminopeptidase activity"/>
    <property type="evidence" value="ECO:0007669"/>
    <property type="project" value="TreeGrafter"/>
</dbReference>
<dbReference type="AlphaFoldDB" id="A0A6J6GIB2"/>
<protein>
    <submittedName>
        <fullName evidence="12">Unannotated protein</fullName>
    </submittedName>
</protein>
<keyword evidence="6" id="KW-0378">Hydrolase</keyword>
<keyword evidence="3" id="KW-0031">Aminopeptidase</keyword>
<dbReference type="Gene3D" id="2.60.40.1910">
    <property type="match status" value="1"/>
</dbReference>
<dbReference type="GO" id="GO:0016020">
    <property type="term" value="C:membrane"/>
    <property type="evidence" value="ECO:0007669"/>
    <property type="project" value="TreeGrafter"/>
</dbReference>
<dbReference type="Pfam" id="PF11838">
    <property type="entry name" value="ERAP1_C"/>
    <property type="match status" value="1"/>
</dbReference>
<dbReference type="Pfam" id="PF01433">
    <property type="entry name" value="Peptidase_M1"/>
    <property type="match status" value="1"/>
</dbReference>
<feature type="domain" description="ERAP1-like C-terminal" evidence="10">
    <location>
        <begin position="572"/>
        <end position="879"/>
    </location>
</feature>
<evidence type="ECO:0000256" key="2">
    <source>
        <dbReference type="ARBA" id="ARBA00010136"/>
    </source>
</evidence>
<dbReference type="FunFam" id="2.60.40.1730:FF:000002">
    <property type="entry name" value="Aminopeptidase"/>
    <property type="match status" value="1"/>
</dbReference>
<dbReference type="Gene3D" id="2.60.40.1730">
    <property type="entry name" value="tricorn interacting facor f3 domain"/>
    <property type="match status" value="1"/>
</dbReference>
<comment type="cofactor">
    <cofactor evidence="1">
        <name>Zn(2+)</name>
        <dbReference type="ChEBI" id="CHEBI:29105"/>
    </cofactor>
</comment>
<evidence type="ECO:0000256" key="8">
    <source>
        <dbReference type="ARBA" id="ARBA00023049"/>
    </source>
</evidence>
<dbReference type="InterPro" id="IPR034016">
    <property type="entry name" value="M1_APN-typ"/>
</dbReference>
<organism evidence="12">
    <name type="scientific">freshwater metagenome</name>
    <dbReference type="NCBI Taxonomy" id="449393"/>
    <lineage>
        <taxon>unclassified sequences</taxon>
        <taxon>metagenomes</taxon>
        <taxon>ecological metagenomes</taxon>
    </lineage>
</organism>
<evidence type="ECO:0000313" key="12">
    <source>
        <dbReference type="EMBL" id="CAB4599423.1"/>
    </source>
</evidence>
<dbReference type="PRINTS" id="PR00756">
    <property type="entry name" value="ALADIPTASE"/>
</dbReference>
<dbReference type="Pfam" id="PF17900">
    <property type="entry name" value="Peptidase_M1_N"/>
    <property type="match status" value="1"/>
</dbReference>
<keyword evidence="8" id="KW-0482">Metalloprotease</keyword>
<feature type="domain" description="Peptidase M1 membrane alanine aminopeptidase" evidence="9">
    <location>
        <begin position="269"/>
        <end position="485"/>
    </location>
</feature>
<dbReference type="Gene3D" id="1.10.390.10">
    <property type="entry name" value="Neutral Protease Domain 2"/>
    <property type="match status" value="1"/>
</dbReference>
<dbReference type="InterPro" id="IPR042097">
    <property type="entry name" value="Aminopeptidase_N-like_N_sf"/>
</dbReference>
<gene>
    <name evidence="12" type="ORF">UFOPK1835_00281</name>
</gene>
<dbReference type="InterPro" id="IPR001930">
    <property type="entry name" value="Peptidase_M1"/>
</dbReference>
<keyword evidence="5" id="KW-0479">Metal-binding</keyword>
<dbReference type="GO" id="GO:0043171">
    <property type="term" value="P:peptide catabolic process"/>
    <property type="evidence" value="ECO:0007669"/>
    <property type="project" value="TreeGrafter"/>
</dbReference>
<dbReference type="InterPro" id="IPR024571">
    <property type="entry name" value="ERAP1-like_C_dom"/>
</dbReference>
<evidence type="ECO:0000259" key="10">
    <source>
        <dbReference type="Pfam" id="PF11838"/>
    </source>
</evidence>